<feature type="transmembrane region" description="Helical" evidence="7">
    <location>
        <begin position="45"/>
        <end position="68"/>
    </location>
</feature>
<accession>A0A0P6Y9B4</accession>
<evidence type="ECO:0000259" key="8">
    <source>
        <dbReference type="PROSITE" id="PS50901"/>
    </source>
</evidence>
<evidence type="ECO:0000256" key="2">
    <source>
        <dbReference type="ARBA" id="ARBA00022741"/>
    </source>
</evidence>
<dbReference type="SUPFAM" id="SSF52540">
    <property type="entry name" value="P-loop containing nucleoside triphosphate hydrolases"/>
    <property type="match status" value="1"/>
</dbReference>
<dbReference type="InterPro" id="IPR003593">
    <property type="entry name" value="AAA+_ATPase"/>
</dbReference>
<dbReference type="PROSITE" id="PS50901">
    <property type="entry name" value="FTSK"/>
    <property type="match status" value="1"/>
</dbReference>
<feature type="domain" description="FtsK" evidence="8">
    <location>
        <begin position="354"/>
        <end position="544"/>
    </location>
</feature>
<dbReference type="InterPro" id="IPR027417">
    <property type="entry name" value="P-loop_NTPase"/>
</dbReference>
<dbReference type="Pfam" id="PF17854">
    <property type="entry name" value="FtsK_alpha"/>
    <property type="match status" value="1"/>
</dbReference>
<dbReference type="GO" id="GO:0005524">
    <property type="term" value="F:ATP binding"/>
    <property type="evidence" value="ECO:0007669"/>
    <property type="project" value="UniProtKB-UniRule"/>
</dbReference>
<dbReference type="PATRIC" id="fig|1134406.4.peg.3234"/>
<evidence type="ECO:0000256" key="4">
    <source>
        <dbReference type="ARBA" id="ARBA00023125"/>
    </source>
</evidence>
<evidence type="ECO:0000313" key="10">
    <source>
        <dbReference type="Proteomes" id="UP000050417"/>
    </source>
</evidence>
<evidence type="ECO:0000256" key="3">
    <source>
        <dbReference type="ARBA" id="ARBA00022840"/>
    </source>
</evidence>
<keyword evidence="7" id="KW-1133">Transmembrane helix</keyword>
<reference evidence="9 10" key="1">
    <citation type="submission" date="2015-07" db="EMBL/GenBank/DDBJ databases">
        <title>Genome sequence of Ornatilinea apprima DSM 23815.</title>
        <authorList>
            <person name="Hemp J."/>
            <person name="Ward L.M."/>
            <person name="Pace L.A."/>
            <person name="Fischer W.W."/>
        </authorList>
    </citation>
    <scope>NUCLEOTIDE SEQUENCE [LARGE SCALE GENOMIC DNA]</scope>
    <source>
        <strain evidence="9 10">P3M-1</strain>
    </source>
</reference>
<feature type="region of interest" description="Disordered" evidence="6">
    <location>
        <begin position="168"/>
        <end position="214"/>
    </location>
</feature>
<dbReference type="Gene3D" id="3.30.980.40">
    <property type="match status" value="1"/>
</dbReference>
<keyword evidence="2 5" id="KW-0547">Nucleotide-binding</keyword>
<dbReference type="SMART" id="SM00843">
    <property type="entry name" value="Ftsk_gamma"/>
    <property type="match status" value="1"/>
</dbReference>
<feature type="compositionally biased region" description="Acidic residues" evidence="6">
    <location>
        <begin position="690"/>
        <end position="700"/>
    </location>
</feature>
<keyword evidence="7" id="KW-0472">Membrane</keyword>
<organism evidence="9 10">
    <name type="scientific">Ornatilinea apprima</name>
    <dbReference type="NCBI Taxonomy" id="1134406"/>
    <lineage>
        <taxon>Bacteria</taxon>
        <taxon>Bacillati</taxon>
        <taxon>Chloroflexota</taxon>
        <taxon>Anaerolineae</taxon>
        <taxon>Anaerolineales</taxon>
        <taxon>Anaerolineaceae</taxon>
        <taxon>Ornatilinea</taxon>
    </lineage>
</organism>
<dbReference type="Gene3D" id="1.10.10.10">
    <property type="entry name" value="Winged helix-like DNA-binding domain superfamily/Winged helix DNA-binding domain"/>
    <property type="match status" value="1"/>
</dbReference>
<dbReference type="SMART" id="SM00382">
    <property type="entry name" value="AAA"/>
    <property type="match status" value="1"/>
</dbReference>
<evidence type="ECO:0000313" key="9">
    <source>
        <dbReference type="EMBL" id="KPL78348.1"/>
    </source>
</evidence>
<dbReference type="Gene3D" id="3.40.50.300">
    <property type="entry name" value="P-loop containing nucleotide triphosphate hydrolases"/>
    <property type="match status" value="1"/>
</dbReference>
<dbReference type="PANTHER" id="PTHR22683:SF41">
    <property type="entry name" value="DNA TRANSLOCASE FTSK"/>
    <property type="match status" value="1"/>
</dbReference>
<keyword evidence="3 5" id="KW-0067">ATP-binding</keyword>
<proteinExistence type="inferred from homology"/>
<protein>
    <recommendedName>
        <fullName evidence="8">FtsK domain-containing protein</fullName>
    </recommendedName>
</protein>
<dbReference type="Pfam" id="PF09397">
    <property type="entry name" value="FtsK_gamma"/>
    <property type="match status" value="1"/>
</dbReference>
<dbReference type="InterPro" id="IPR041027">
    <property type="entry name" value="FtsK_alpha"/>
</dbReference>
<evidence type="ECO:0000256" key="7">
    <source>
        <dbReference type="SAM" id="Phobius"/>
    </source>
</evidence>
<evidence type="ECO:0000256" key="5">
    <source>
        <dbReference type="PROSITE-ProRule" id="PRU00289"/>
    </source>
</evidence>
<name>A0A0P6Y9B4_9CHLR</name>
<sequence>MRGRRYTADTIGLLLVVAAIITFMALLDFTEGTLVSVWVRFIRTWMGWGAFAVVFFLGLAGVLLILANNEKSVAFPLKRIIVLEGLMFSLMAFFSALGGQSLQRASQGLDGGFIGWGLAEIVDRFLPAPISTILWGGITVVLAVSGLGLTGLVGNLLDRLLEDEPLESEGQAAESVASAPMDQKGTPARKARKSPEPKGHAELKRGDGLPPLDLVLPDKTVKADETNIHDTARRIEKALADFGIPARVVGFRQGPTVTQFAVEPGFVEKTNPDGEMVRQKVRVAQIANLHRDLALALSAERLRIEAPVPGQAFVGVEVPNADPSIVRLRNLLESRPFLKMRSPLALALGRDVSGQPVVGDLSRMPHLLIAGTTGSGKSVCIAAITVCLVMNNSPETLKLAMLDPKMVELVRFNGLPHLYNKVETEPERMLGVLKWALAEMDRRYRLLEAAKTRDIDSYNERAARRGENALPRVVILIDELADLMMSAPDQTEHALVRLAQLARATGIHLIVATQRPSTDVVTGLIKANFPARIAFNVASSIDSRVILDANGAESLLGNGDMLFLDPEAGTPLRAQGVMVSDNEIEKVIEYWQQHMNGEVEPAPWEEMIESAAQSEGQDDLVERAIRIVKEERRASASMLQRRLRVGYPRAARLIDELEELGVVGPSQGGGREREVLVSKDDGEEQRNIDYNEDEIEEDPE</sequence>
<dbReference type="AlphaFoldDB" id="A0A0P6Y9B4"/>
<dbReference type="InterPro" id="IPR036390">
    <property type="entry name" value="WH_DNA-bd_sf"/>
</dbReference>
<feature type="region of interest" description="Disordered" evidence="6">
    <location>
        <begin position="662"/>
        <end position="700"/>
    </location>
</feature>
<evidence type="ECO:0000256" key="6">
    <source>
        <dbReference type="SAM" id="MobiDB-lite"/>
    </source>
</evidence>
<keyword evidence="7" id="KW-0812">Transmembrane</keyword>
<comment type="caution">
    <text evidence="9">The sequence shown here is derived from an EMBL/GenBank/DDBJ whole genome shotgun (WGS) entry which is preliminary data.</text>
</comment>
<dbReference type="CDD" id="cd01127">
    <property type="entry name" value="TrwB_TraG_TraD_VirD4"/>
    <property type="match status" value="1"/>
</dbReference>
<dbReference type="STRING" id="1134406.ADN00_07080"/>
<keyword evidence="10" id="KW-1185">Reference proteome</keyword>
<feature type="compositionally biased region" description="Basic and acidic residues" evidence="6">
    <location>
        <begin position="670"/>
        <end position="689"/>
    </location>
</feature>
<evidence type="ECO:0000256" key="1">
    <source>
        <dbReference type="ARBA" id="ARBA00006474"/>
    </source>
</evidence>
<dbReference type="InterPro" id="IPR002543">
    <property type="entry name" value="FtsK_dom"/>
</dbReference>
<keyword evidence="4" id="KW-0238">DNA-binding</keyword>
<dbReference type="InterPro" id="IPR018541">
    <property type="entry name" value="Ftsk_gamma"/>
</dbReference>
<dbReference type="PANTHER" id="PTHR22683">
    <property type="entry name" value="SPORULATION PROTEIN RELATED"/>
    <property type="match status" value="1"/>
</dbReference>
<dbReference type="SUPFAM" id="SSF46785">
    <property type="entry name" value="Winged helix' DNA-binding domain"/>
    <property type="match status" value="1"/>
</dbReference>
<dbReference type="InterPro" id="IPR050206">
    <property type="entry name" value="FtsK/SpoIIIE/SftA"/>
</dbReference>
<dbReference type="Proteomes" id="UP000050417">
    <property type="component" value="Unassembled WGS sequence"/>
</dbReference>
<feature type="compositionally biased region" description="Basic and acidic residues" evidence="6">
    <location>
        <begin position="193"/>
        <end position="207"/>
    </location>
</feature>
<gene>
    <name evidence="9" type="ORF">ADN00_07080</name>
</gene>
<dbReference type="InterPro" id="IPR036388">
    <property type="entry name" value="WH-like_DNA-bd_sf"/>
</dbReference>
<feature type="transmembrane region" description="Helical" evidence="7">
    <location>
        <begin position="12"/>
        <end position="39"/>
    </location>
</feature>
<dbReference type="GO" id="GO:0003677">
    <property type="term" value="F:DNA binding"/>
    <property type="evidence" value="ECO:0007669"/>
    <property type="project" value="UniProtKB-KW"/>
</dbReference>
<comment type="similarity">
    <text evidence="1">Belongs to the FtsK/SpoIIIE/SftA family.</text>
</comment>
<feature type="binding site" evidence="5">
    <location>
        <begin position="371"/>
        <end position="378"/>
    </location>
    <ligand>
        <name>ATP</name>
        <dbReference type="ChEBI" id="CHEBI:30616"/>
    </ligand>
</feature>
<dbReference type="EMBL" id="LGCL01000019">
    <property type="protein sequence ID" value="KPL78348.1"/>
    <property type="molecule type" value="Genomic_DNA"/>
</dbReference>
<dbReference type="Pfam" id="PF01580">
    <property type="entry name" value="FtsK_SpoIIIE"/>
    <property type="match status" value="1"/>
</dbReference>
<feature type="transmembrane region" description="Helical" evidence="7">
    <location>
        <begin position="80"/>
        <end position="99"/>
    </location>
</feature>